<evidence type="ECO:0000256" key="3">
    <source>
        <dbReference type="ARBA" id="ARBA00022692"/>
    </source>
</evidence>
<feature type="domain" description="NAC" evidence="12">
    <location>
        <begin position="1041"/>
        <end position="1201"/>
    </location>
</feature>
<evidence type="ECO:0000313" key="14">
    <source>
        <dbReference type="Proteomes" id="UP000188268"/>
    </source>
</evidence>
<dbReference type="STRING" id="210143.A0A1R3H1D2"/>
<evidence type="ECO:0000256" key="5">
    <source>
        <dbReference type="ARBA" id="ARBA00023015"/>
    </source>
</evidence>
<comment type="caution">
    <text evidence="13">The sequence shown here is derived from an EMBL/GenBank/DDBJ whole genome shotgun (WGS) entry which is preliminary data.</text>
</comment>
<evidence type="ECO:0000256" key="11">
    <source>
        <dbReference type="SAM" id="MobiDB-lite"/>
    </source>
</evidence>
<proteinExistence type="predicted"/>
<dbReference type="Gene3D" id="2.170.150.80">
    <property type="entry name" value="NAC domain"/>
    <property type="match status" value="3"/>
</dbReference>
<evidence type="ECO:0000256" key="1">
    <source>
        <dbReference type="ARBA" id="ARBA00004123"/>
    </source>
</evidence>
<keyword evidence="5" id="KW-0805">Transcription regulation</keyword>
<dbReference type="GO" id="GO:0016020">
    <property type="term" value="C:membrane"/>
    <property type="evidence" value="ECO:0007669"/>
    <property type="project" value="UniProtKB-SubCell"/>
</dbReference>
<reference evidence="13 14" key="1">
    <citation type="submission" date="2013-09" db="EMBL/GenBank/DDBJ databases">
        <title>Corchorus capsularis genome sequencing.</title>
        <authorList>
            <person name="Alam M."/>
            <person name="Haque M.S."/>
            <person name="Islam M.S."/>
            <person name="Emdad E.M."/>
            <person name="Islam M.M."/>
            <person name="Ahmed B."/>
            <person name="Halim A."/>
            <person name="Hossen Q.M.M."/>
            <person name="Hossain M.Z."/>
            <person name="Ahmed R."/>
            <person name="Khan M.M."/>
            <person name="Islam R."/>
            <person name="Rashid M.M."/>
            <person name="Khan S.A."/>
            <person name="Rahman M.S."/>
            <person name="Alam M."/>
        </authorList>
    </citation>
    <scope>NUCLEOTIDE SEQUENCE [LARGE SCALE GENOMIC DNA]</scope>
    <source>
        <strain evidence="14">cv. CVL-1</strain>
        <tissue evidence="13">Whole seedling</tissue>
    </source>
</reference>
<evidence type="ECO:0000256" key="8">
    <source>
        <dbReference type="ARBA" id="ARBA00023159"/>
    </source>
</evidence>
<dbReference type="GO" id="GO:0006355">
    <property type="term" value="P:regulation of DNA-templated transcription"/>
    <property type="evidence" value="ECO:0007669"/>
    <property type="project" value="InterPro"/>
</dbReference>
<comment type="subcellular location">
    <subcellularLocation>
        <location evidence="2">Membrane</location>
        <topology evidence="2">Single-pass membrane protein</topology>
    </subcellularLocation>
    <subcellularLocation>
        <location evidence="1">Nucleus</location>
    </subcellularLocation>
</comment>
<feature type="region of interest" description="Disordered" evidence="11">
    <location>
        <begin position="1206"/>
        <end position="1227"/>
    </location>
</feature>
<dbReference type="Gramene" id="OMO64178">
    <property type="protein sequence ID" value="OMO64178"/>
    <property type="gene ID" value="CCACVL1_21977"/>
</dbReference>
<name>A0A1R3H1D2_COCAP</name>
<dbReference type="InterPro" id="IPR036093">
    <property type="entry name" value="NAC_dom_sf"/>
</dbReference>
<evidence type="ECO:0000256" key="6">
    <source>
        <dbReference type="ARBA" id="ARBA00023125"/>
    </source>
</evidence>
<keyword evidence="4" id="KW-1133">Transmembrane helix</keyword>
<dbReference type="PANTHER" id="PTHR31744:SF216">
    <property type="entry name" value="NAC TRANSCRIPTION FACTOR"/>
    <property type="match status" value="1"/>
</dbReference>
<gene>
    <name evidence="13" type="ORF">CCACVL1_21977</name>
</gene>
<feature type="region of interest" description="Disordered" evidence="11">
    <location>
        <begin position="964"/>
        <end position="983"/>
    </location>
</feature>
<dbReference type="EMBL" id="AWWV01012835">
    <property type="protein sequence ID" value="OMO64178.1"/>
    <property type="molecule type" value="Genomic_DNA"/>
</dbReference>
<dbReference type="PROSITE" id="PS51005">
    <property type="entry name" value="NAC"/>
    <property type="match status" value="3"/>
</dbReference>
<organism evidence="13 14">
    <name type="scientific">Corchorus capsularis</name>
    <name type="common">Jute</name>
    <dbReference type="NCBI Taxonomy" id="210143"/>
    <lineage>
        <taxon>Eukaryota</taxon>
        <taxon>Viridiplantae</taxon>
        <taxon>Streptophyta</taxon>
        <taxon>Embryophyta</taxon>
        <taxon>Tracheophyta</taxon>
        <taxon>Spermatophyta</taxon>
        <taxon>Magnoliopsida</taxon>
        <taxon>eudicotyledons</taxon>
        <taxon>Gunneridae</taxon>
        <taxon>Pentapetalae</taxon>
        <taxon>rosids</taxon>
        <taxon>malvids</taxon>
        <taxon>Malvales</taxon>
        <taxon>Malvaceae</taxon>
        <taxon>Grewioideae</taxon>
        <taxon>Apeibeae</taxon>
        <taxon>Corchorus</taxon>
    </lineage>
</organism>
<keyword evidence="7" id="KW-0472">Membrane</keyword>
<dbReference type="OrthoDB" id="992614at2759"/>
<dbReference type="GO" id="GO:0000976">
    <property type="term" value="F:transcription cis-regulatory region binding"/>
    <property type="evidence" value="ECO:0007669"/>
    <property type="project" value="UniProtKB-ARBA"/>
</dbReference>
<evidence type="ECO:0000256" key="9">
    <source>
        <dbReference type="ARBA" id="ARBA00023163"/>
    </source>
</evidence>
<evidence type="ECO:0000256" key="10">
    <source>
        <dbReference type="ARBA" id="ARBA00023242"/>
    </source>
</evidence>
<sequence length="1463" mass="165730">MTINNGKFPNWKNVNTVLLGSTRLESYSTRSYLTSHYLVPTPRFSVFTALLYKLHPVGYYLWKKILTLTGYRFHPTDFELLHYYLHNKNLGRDALVQAIAEVEDICGLEPWELPGHSNIHSGDQVWYFFYRPSYKYRNSTRIKRTTNQGYWKPTGNFRKVMSRDLETEIGKKRTLVFYKGRVGDNIKNKTGWIMHEYELTAPLPNQTSFVLCKLKKKFGKAEVPCIEESQSNQYLPPTLGKYLANNEAPAEAARCLMGQSDPNEILSKLQEFNAHEGVELPGYQSTESWNSYLVGDHVPYNESSNLPFNSGNPNSVNSVPNNESSKYLPFNCGNPISETTVPNDQLNSSEVPMEQEVHQDQSGTAEQDMNEFGKLVPADNERSNQHNLVLESDGSTSSNLEIPATEDSVQMDMSNMAVESMDELFAELGALPQGNRHVQENGYGEALDDWISVDMFRKFEIPNLDHQSSTNEDQNTATANGGCGLSFAGIVEPPDSINHPSRKSGNIVGYRFHPTDKELVDHYLWNKVLGHAGLVEAINEVEGLCNRDPWDLPGCSKLESVDQIWYFFSRRKDNTRVKRTTENGYWKVTGKPRHVEGKNGSGIKRTLVFHKGRTPNAKRTPWVMHEYIFTSTLLENKEGIFLCKLKNKEEEKDNTSSSEVFQPSVVADDVTPQSSPMFDPDEILAMLEEPDRDKGRNNFPSLQLPMHEEQLPHSEEYAYFHEFTDGHNKVQHQSNTSEQNDELWMTYLNDEVYPDERSNKQVDESVDCSLASDGIHMTLPGESSRKRSRFENGGQCGAFGNEECQATYEQVANASSMLCEHAGSKKIHAMAMAMANAQNVTNTAVENESHGRDKLLSVQNDSKETDAPSVDPAVDVKCVFHIALVESLDYPPATNFYEPQYQECSEILIEQEEDPKRISKQGKFSGKSASLDKARDVKQQVTAANLPQKENTIRESDIKLKTAKQTNEKTSLQMQGRESAASDEKGHHMIHVFSYGIPFNAWDAVMSILTLNRGFPFPTIFDISSSNLKLPMFGNLDEMNFVKGFRFHPTDEEAIELLYDKRVVGRDLTVQVGDSIVPVITQLKDICEFEPWELPGLSELASGENVWFFFCSPRFKYRKSIRKNRVTKKGYWTPTGKPRNIVTTYDGMKITGRRQTLVFYKDRVSNKKKKENKTSWVIHELELTLNLPNIKSITLCKLKKKHGKVDVSRGEEVQSSQSSPSNVENHSANNTIAEGQLNCSELLTESEAVNENSGIQTQFTTNEQDDDDEFVSSLLVNNDEMINPEERSNQSYLVVENEGSKLPPKFPKNHEDFGELINQKPKGTSGSVGTQDQAYTTTEYDNLSWSSIFNANNQICSKEGSKQHNIFAENKDPATLFLDIIPMEHSGLDEFLQNGIFMADLFTVPEAVENPDRVEHDKFSTNEQDDKFRNSIITTDEVEAPKIFRSKEQNFATKTEAFDFPPP</sequence>
<keyword evidence="3" id="KW-0812">Transmembrane</keyword>
<evidence type="ECO:0000256" key="4">
    <source>
        <dbReference type="ARBA" id="ARBA00022989"/>
    </source>
</evidence>
<keyword evidence="9" id="KW-0804">Transcription</keyword>
<evidence type="ECO:0000256" key="2">
    <source>
        <dbReference type="ARBA" id="ARBA00004167"/>
    </source>
</evidence>
<evidence type="ECO:0000256" key="7">
    <source>
        <dbReference type="ARBA" id="ARBA00023136"/>
    </source>
</evidence>
<feature type="domain" description="NAC" evidence="12">
    <location>
        <begin position="506"/>
        <end position="648"/>
    </location>
</feature>
<keyword evidence="8" id="KW-0010">Activator</keyword>
<keyword evidence="10" id="KW-0539">Nucleus</keyword>
<dbReference type="PANTHER" id="PTHR31744">
    <property type="entry name" value="PROTEIN CUP-SHAPED COTYLEDON 2-RELATED"/>
    <property type="match status" value="1"/>
</dbReference>
<keyword evidence="14" id="KW-1185">Reference proteome</keyword>
<evidence type="ECO:0000259" key="12">
    <source>
        <dbReference type="PROSITE" id="PS51005"/>
    </source>
</evidence>
<dbReference type="SUPFAM" id="SSF101941">
    <property type="entry name" value="NAC domain"/>
    <property type="match status" value="3"/>
</dbReference>
<dbReference type="GO" id="GO:0005634">
    <property type="term" value="C:nucleus"/>
    <property type="evidence" value="ECO:0007669"/>
    <property type="project" value="UniProtKB-SubCell"/>
</dbReference>
<dbReference type="Pfam" id="PF02365">
    <property type="entry name" value="NAM"/>
    <property type="match status" value="3"/>
</dbReference>
<accession>A0A1R3H1D2</accession>
<keyword evidence="6" id="KW-0238">DNA-binding</keyword>
<feature type="compositionally biased region" description="Polar residues" evidence="11">
    <location>
        <begin position="1213"/>
        <end position="1227"/>
    </location>
</feature>
<evidence type="ECO:0000313" key="13">
    <source>
        <dbReference type="EMBL" id="OMO64178.1"/>
    </source>
</evidence>
<dbReference type="Proteomes" id="UP000188268">
    <property type="component" value="Unassembled WGS sequence"/>
</dbReference>
<feature type="compositionally biased region" description="Polar residues" evidence="11">
    <location>
        <begin position="964"/>
        <end position="976"/>
    </location>
</feature>
<protein>
    <submittedName>
        <fullName evidence="13">No apical meristem (NAM) protein</fullName>
    </submittedName>
</protein>
<feature type="domain" description="NAC" evidence="12">
    <location>
        <begin position="67"/>
        <end position="217"/>
    </location>
</feature>
<dbReference type="InterPro" id="IPR003441">
    <property type="entry name" value="NAC-dom"/>
</dbReference>